<dbReference type="Gene3D" id="3.30.460.10">
    <property type="entry name" value="Beta Polymerase, domain 2"/>
    <property type="match status" value="1"/>
</dbReference>
<evidence type="ECO:0008006" key="3">
    <source>
        <dbReference type="Google" id="ProtNLM"/>
    </source>
</evidence>
<gene>
    <name evidence="1" type="ORF">SM116_15250</name>
</gene>
<dbReference type="EMBL" id="CP139368">
    <property type="protein sequence ID" value="WPR89100.1"/>
    <property type="molecule type" value="Genomic_DNA"/>
</dbReference>
<dbReference type="Proteomes" id="UP001323798">
    <property type="component" value="Chromosome"/>
</dbReference>
<accession>A0ABZ0SKT0</accession>
<dbReference type="RefSeq" id="WP_320941817.1">
    <property type="nucleotide sequence ID" value="NZ_BAABEU010000001.1"/>
</dbReference>
<keyword evidence="2" id="KW-1185">Reference proteome</keyword>
<protein>
    <recommendedName>
        <fullName evidence="3">Nucleotidyltransferase domain-containing protein</fullName>
    </recommendedName>
</protein>
<name>A0ABZ0SKT0_9MICO</name>
<proteinExistence type="predicted"/>
<reference evidence="1 2" key="1">
    <citation type="submission" date="2023-11" db="EMBL/GenBank/DDBJ databases">
        <title>Genome sequence of Microbacterium rhizosphaerae KACC 19337.</title>
        <authorList>
            <person name="Choi H."/>
            <person name="Kim S."/>
            <person name="Kim Y."/>
            <person name="Kwon S.-W."/>
            <person name="Heo J."/>
        </authorList>
    </citation>
    <scope>NUCLEOTIDE SEQUENCE [LARGE SCALE GENOMIC DNA]</scope>
    <source>
        <strain evidence="1 2">KACC 19337</strain>
    </source>
</reference>
<organism evidence="1 2">
    <name type="scientific">Microbacterium rhizosphaerae</name>
    <dbReference type="NCBI Taxonomy" id="1678237"/>
    <lineage>
        <taxon>Bacteria</taxon>
        <taxon>Bacillati</taxon>
        <taxon>Actinomycetota</taxon>
        <taxon>Actinomycetes</taxon>
        <taxon>Micrococcales</taxon>
        <taxon>Microbacteriaceae</taxon>
        <taxon>Microbacterium</taxon>
    </lineage>
</organism>
<dbReference type="InterPro" id="IPR043519">
    <property type="entry name" value="NT_sf"/>
</dbReference>
<evidence type="ECO:0000313" key="2">
    <source>
        <dbReference type="Proteomes" id="UP001323798"/>
    </source>
</evidence>
<evidence type="ECO:0000313" key="1">
    <source>
        <dbReference type="EMBL" id="WPR89100.1"/>
    </source>
</evidence>
<sequence length="276" mass="30009">MSSVPKDLDATRFEALSAGLAAGVRDRDDLIGLVLLGSASDEAAARRDEWSDHDFFALIADGRGPEVRPDLSWLPDQDRIVLTAREGEIGFVAVYDDGHVFEFAFSEAGELAGAVAGDATVVVDDQRSTTALLLSESRARAAASDSFDPANDARLVLVKLLIGVGRVRRGEVLNGQGFVRQWATQLLVRAIRGRFPHGSTTARDTIDPVRRFEQDFPREAALIADALDQPVEDAARRLFALTRALLEPDWEEFPSRAADAVADRLGWPRNGGAFLN</sequence>